<evidence type="ECO:0000256" key="1">
    <source>
        <dbReference type="SAM" id="Phobius"/>
    </source>
</evidence>
<organism evidence="2 3">
    <name type="scientific">Francisella philomiragia</name>
    <dbReference type="NCBI Taxonomy" id="28110"/>
    <lineage>
        <taxon>Bacteria</taxon>
        <taxon>Pseudomonadati</taxon>
        <taxon>Pseudomonadota</taxon>
        <taxon>Gammaproteobacteria</taxon>
        <taxon>Thiotrichales</taxon>
        <taxon>Francisellaceae</taxon>
        <taxon>Francisella</taxon>
    </lineage>
</organism>
<feature type="transmembrane region" description="Helical" evidence="1">
    <location>
        <begin position="264"/>
        <end position="288"/>
    </location>
</feature>
<dbReference type="EMBL" id="CP009440">
    <property type="protein sequence ID" value="AJI53747.1"/>
    <property type="molecule type" value="Genomic_DNA"/>
</dbReference>
<keyword evidence="1" id="KW-0472">Membrane</keyword>
<dbReference type="Proteomes" id="UP000031830">
    <property type="component" value="Chromosome"/>
</dbReference>
<feature type="transmembrane region" description="Helical" evidence="1">
    <location>
        <begin position="76"/>
        <end position="97"/>
    </location>
</feature>
<sequence length="298" mass="36110">MEQQGKYYNPKYPDTSNDWTRNWEKSWLLRKDKYLLGYASEKERKTVIKVEKYTLFFFAFAMLGILSFFSKENIMYIGDIFASNPLPYWLDICLFLFILIRFTWIYYFIMSMLCFIMFPIYSLIFFDYTINNSYVPFLFYIFLLIQGFNYIVYYFNRVYLRQFDDVIFDDVAKLYINSNLEKDLKEAFITKISKNKIMIYLFDMRPLSSLLYFFRLSVSSVNNILIQTFSRFSAEYNWLYFLKKDMVDKLLSDKNVRKPVFSKLICFVMLFSSLLSTIVLFVLFVFTVKGYILRVFSF</sequence>
<evidence type="ECO:0000313" key="2">
    <source>
        <dbReference type="EMBL" id="AJI53747.1"/>
    </source>
</evidence>
<feature type="transmembrane region" description="Helical" evidence="1">
    <location>
        <begin position="137"/>
        <end position="155"/>
    </location>
</feature>
<dbReference type="RefSeq" id="WP_044526042.1">
    <property type="nucleotide sequence ID" value="NZ_CP009440.1"/>
</dbReference>
<dbReference type="OrthoDB" id="10009688at2"/>
<proteinExistence type="predicted"/>
<gene>
    <name evidence="2" type="ORF">LA55_863</name>
</gene>
<feature type="transmembrane region" description="Helical" evidence="1">
    <location>
        <begin position="104"/>
        <end position="125"/>
    </location>
</feature>
<name>A0A0B6D622_9GAMM</name>
<accession>A0A0B6D622</accession>
<keyword evidence="1" id="KW-1133">Transmembrane helix</keyword>
<protein>
    <submittedName>
        <fullName evidence="2">Putative membrane protein</fullName>
    </submittedName>
</protein>
<feature type="transmembrane region" description="Helical" evidence="1">
    <location>
        <begin position="53"/>
        <end position="70"/>
    </location>
</feature>
<keyword evidence="1" id="KW-0812">Transmembrane</keyword>
<evidence type="ECO:0000313" key="3">
    <source>
        <dbReference type="Proteomes" id="UP000031830"/>
    </source>
</evidence>
<dbReference type="AlphaFoldDB" id="A0A0B6D622"/>
<dbReference type="KEGG" id="fpz:LA55_863"/>
<reference evidence="2 3" key="1">
    <citation type="journal article" date="2015" name="Genome Announc.">
        <title>Genome sequencing of 18 francisella strains to aid in assay development and testing.</title>
        <authorList>
            <person name="Johnson S.L."/>
            <person name="Daligault H.E."/>
            <person name="Davenport K.W."/>
            <person name="Coyne S.R."/>
            <person name="Frey K.G."/>
            <person name="Koroleva G.I."/>
            <person name="Broomall S.M."/>
            <person name="Bishop-Lilly K.A."/>
            <person name="Bruce D.C."/>
            <person name="Chertkov O."/>
            <person name="Freitas T."/>
            <person name="Jaissle J."/>
            <person name="Ladner J.T."/>
            <person name="Rosenzweig C.N."/>
            <person name="Gibbons H.S."/>
            <person name="Palacios G.F."/>
            <person name="Redden C.L."/>
            <person name="Xu Y."/>
            <person name="Minogue T.D."/>
            <person name="Chain P.S."/>
        </authorList>
    </citation>
    <scope>NUCLEOTIDE SEQUENCE [LARGE SCALE GENOMIC DNA]</scope>
    <source>
        <strain evidence="2 3">GA01-2794</strain>
    </source>
</reference>